<comment type="caution">
    <text evidence="6">The sequence shown here is derived from an EMBL/GenBank/DDBJ whole genome shotgun (WGS) entry which is preliminary data.</text>
</comment>
<protein>
    <recommendedName>
        <fullName evidence="5">Nuclear pore protein</fullName>
    </recommendedName>
</protein>
<keyword evidence="5" id="KW-0813">Transport</keyword>
<dbReference type="Proteomes" id="UP001303046">
    <property type="component" value="Unassembled WGS sequence"/>
</dbReference>
<name>A0ABR1BWQ1_NECAM</name>
<dbReference type="PANTHER" id="PTHR11225:SF4">
    <property type="entry name" value="NUCLEAR PORE COMPLEX PROTEIN NUP93"/>
    <property type="match status" value="1"/>
</dbReference>
<gene>
    <name evidence="6" type="primary">Necator_chrI.g2838</name>
    <name evidence="6" type="ORF">RB195_006710</name>
</gene>
<dbReference type="EMBL" id="JAVFWL010000001">
    <property type="protein sequence ID" value="KAK6729818.1"/>
    <property type="molecule type" value="Genomic_DNA"/>
</dbReference>
<evidence type="ECO:0000256" key="1">
    <source>
        <dbReference type="ARBA" id="ARBA00004567"/>
    </source>
</evidence>
<dbReference type="InterPro" id="IPR007231">
    <property type="entry name" value="Nucleoporin_int_Nup93/Nic96"/>
</dbReference>
<sequence>MSSMFDDILSRAEKLSSANFHATLSDSAAAKKNGSVLFDSGNAQENRYTGTSFDTDLNSVFRASEHLWKTNAASAPIQKSFLFGEKGVVFGVSAPTLKEVHILPKSSDDLEPEVDLERVRLESDRSFFNHVLLSRPQPVAAHPSKQPAKVPLVSRCPAILPTSSSRRDLVFADKIRKYLRSKKKKDLNQLFSEAAKESGTDGSLVGVWADVTALLDQKISADRDDATTISLLIEKACNYLQRLFVEHMDVHVERNLERAQRGGVPGTRGLVDAFLKIGADDPFAEDGTVDGLPVWEVTYHCLRAGDLAAAKDALELLANFPQAAVLVACLNHLCKENKLDVELKKKLKVEWRHNLNSAKDKYKRALYAALLGQDSNLSDSLENWLWFKLFALRIDPQLSPILYFEVQKNVSIDYGESYFMAGGKLEFHYYFTALWLSGQFERAVKLLFDCGHVSDAVHVAILAYELGYLRNTGDAAAEILVVDPAQMTKCSCNIARLLVSFTKEFELDDVGRALDYWSLLKGLKTPSGSDVFEMAVSRAVYLTGQADAILGVLGTDGKRCPALIDEYLDDPSDTICRVAHDTELGGDCTQAVKLYMLANTPLKAIELLCSELSDSIRVNRSRMGELRCLAEDVISAQSELRASVLSTMCILLDIGILIDLCEADQPDKALSVSQQLRLIPVDLDQVPVIVGEFHLVPQKVREVIPDLCLHLMRCMVNAIHSTVDPTVKYVKQVKAIVVYAATVNYKFPQHITSRLLQLQATVAV</sequence>
<evidence type="ECO:0000256" key="2">
    <source>
        <dbReference type="ARBA" id="ARBA00010186"/>
    </source>
</evidence>
<reference evidence="6 7" key="1">
    <citation type="submission" date="2023-08" db="EMBL/GenBank/DDBJ databases">
        <title>A Necator americanus chromosomal reference genome.</title>
        <authorList>
            <person name="Ilik V."/>
            <person name="Petrzelkova K.J."/>
            <person name="Pardy F."/>
            <person name="Fuh T."/>
            <person name="Niatou-Singa F.S."/>
            <person name="Gouil Q."/>
            <person name="Baker L."/>
            <person name="Ritchie M.E."/>
            <person name="Jex A.R."/>
            <person name="Gazzola D."/>
            <person name="Li H."/>
            <person name="Toshio Fujiwara R."/>
            <person name="Zhan B."/>
            <person name="Aroian R.V."/>
            <person name="Pafco B."/>
            <person name="Schwarz E.M."/>
        </authorList>
    </citation>
    <scope>NUCLEOTIDE SEQUENCE [LARGE SCALE GENOMIC DNA]</scope>
    <source>
        <strain evidence="6 7">Aroian</strain>
        <tissue evidence="6">Whole animal</tissue>
    </source>
</reference>
<keyword evidence="4 5" id="KW-0539">Nucleus</keyword>
<dbReference type="Pfam" id="PF04097">
    <property type="entry name" value="Nic96"/>
    <property type="match status" value="1"/>
</dbReference>
<comment type="subcellular location">
    <subcellularLocation>
        <location evidence="1 5">Nucleus</location>
        <location evidence="1 5">Nuclear pore complex</location>
    </subcellularLocation>
</comment>
<comment type="similarity">
    <text evidence="2 5">Belongs to the nucleoporin interacting component (NIC) family.</text>
</comment>
<keyword evidence="3 5" id="KW-0906">Nuclear pore complex</keyword>
<accession>A0ABR1BWQ1</accession>
<evidence type="ECO:0000256" key="4">
    <source>
        <dbReference type="ARBA" id="ARBA00023242"/>
    </source>
</evidence>
<evidence type="ECO:0000313" key="7">
    <source>
        <dbReference type="Proteomes" id="UP001303046"/>
    </source>
</evidence>
<dbReference type="PANTHER" id="PTHR11225">
    <property type="entry name" value="NUCLEAR PORE COMPLEX PROTEIN NUP93 NUCLEOPORIN NUP93 DEAD EYE PROTEIN"/>
    <property type="match status" value="1"/>
</dbReference>
<keyword evidence="7" id="KW-1185">Reference proteome</keyword>
<keyword evidence="5" id="KW-0811">Translocation</keyword>
<keyword evidence="5" id="KW-0509">mRNA transport</keyword>
<evidence type="ECO:0000313" key="6">
    <source>
        <dbReference type="EMBL" id="KAK6729818.1"/>
    </source>
</evidence>
<evidence type="ECO:0000256" key="5">
    <source>
        <dbReference type="RuleBase" id="RU364035"/>
    </source>
</evidence>
<proteinExistence type="inferred from homology"/>
<organism evidence="6 7">
    <name type="scientific">Necator americanus</name>
    <name type="common">Human hookworm</name>
    <dbReference type="NCBI Taxonomy" id="51031"/>
    <lineage>
        <taxon>Eukaryota</taxon>
        <taxon>Metazoa</taxon>
        <taxon>Ecdysozoa</taxon>
        <taxon>Nematoda</taxon>
        <taxon>Chromadorea</taxon>
        <taxon>Rhabditida</taxon>
        <taxon>Rhabditina</taxon>
        <taxon>Rhabditomorpha</taxon>
        <taxon>Strongyloidea</taxon>
        <taxon>Ancylostomatidae</taxon>
        <taxon>Bunostominae</taxon>
        <taxon>Necator</taxon>
    </lineage>
</organism>
<keyword evidence="5" id="KW-0653">Protein transport</keyword>
<keyword evidence="5" id="KW-0472">Membrane</keyword>
<evidence type="ECO:0000256" key="3">
    <source>
        <dbReference type="ARBA" id="ARBA00023132"/>
    </source>
</evidence>